<dbReference type="SMART" id="SM00899">
    <property type="entry name" value="FeoA"/>
    <property type="match status" value="1"/>
</dbReference>
<sequence>MNLNELEDGQKAIIKDINANKELANRLLSFGFIKNKALTKIRSSLKNATIMIELETTCVILRSSEAETIEVQLV</sequence>
<dbReference type="RefSeq" id="WP_131162925.1">
    <property type="nucleotide sequence ID" value="NZ_CP076657.1"/>
</dbReference>
<dbReference type="EMBL" id="QPGR01000007">
    <property type="protein sequence ID" value="TBR81126.1"/>
    <property type="molecule type" value="Genomic_DNA"/>
</dbReference>
<dbReference type="InterPro" id="IPR038157">
    <property type="entry name" value="FeoA_core_dom"/>
</dbReference>
<evidence type="ECO:0000259" key="2">
    <source>
        <dbReference type="SMART" id="SM00899"/>
    </source>
</evidence>
<dbReference type="AlphaFoldDB" id="A0A4Q9JUL1"/>
<organism evidence="3 4">
    <name type="scientific">Campylobacter novaezeelandiae</name>
    <dbReference type="NCBI Taxonomy" id="2267891"/>
    <lineage>
        <taxon>Bacteria</taxon>
        <taxon>Pseudomonadati</taxon>
        <taxon>Campylobacterota</taxon>
        <taxon>Epsilonproteobacteria</taxon>
        <taxon>Campylobacterales</taxon>
        <taxon>Campylobacteraceae</taxon>
        <taxon>Campylobacter</taxon>
    </lineage>
</organism>
<keyword evidence="4" id="KW-1185">Reference proteome</keyword>
<evidence type="ECO:0000256" key="1">
    <source>
        <dbReference type="ARBA" id="ARBA00023004"/>
    </source>
</evidence>
<dbReference type="Pfam" id="PF04023">
    <property type="entry name" value="FeoA"/>
    <property type="match status" value="1"/>
</dbReference>
<name>A0A4Q9JUL1_9BACT</name>
<accession>A0A4Q9JUL1</accession>
<evidence type="ECO:0000313" key="3">
    <source>
        <dbReference type="EMBL" id="TBR81126.1"/>
    </source>
</evidence>
<reference evidence="3 4" key="1">
    <citation type="submission" date="2018-07" db="EMBL/GenBank/DDBJ databases">
        <title>Campylobacter zealandensis sp. nov., isolated from birds and water in New Zealand.</title>
        <authorList>
            <person name="Wilkinson D.A."/>
            <person name="Biggs P.J."/>
            <person name="French N.P."/>
            <person name="Midwinter A.C."/>
        </authorList>
    </citation>
    <scope>NUCLEOTIDE SEQUENCE [LARGE SCALE GENOMIC DNA]</scope>
    <source>
        <strain evidence="3 4">B423b</strain>
    </source>
</reference>
<dbReference type="Gene3D" id="2.30.30.90">
    <property type="match status" value="1"/>
</dbReference>
<gene>
    <name evidence="3" type="ORF">DU473_04810</name>
</gene>
<evidence type="ECO:0000313" key="4">
    <source>
        <dbReference type="Proteomes" id="UP000292583"/>
    </source>
</evidence>
<dbReference type="GO" id="GO:0046914">
    <property type="term" value="F:transition metal ion binding"/>
    <property type="evidence" value="ECO:0007669"/>
    <property type="project" value="InterPro"/>
</dbReference>
<dbReference type="InterPro" id="IPR008988">
    <property type="entry name" value="Transcriptional_repressor_C"/>
</dbReference>
<protein>
    <recommendedName>
        <fullName evidence="2">Ferrous iron transporter FeoA-like domain-containing protein</fullName>
    </recommendedName>
</protein>
<keyword evidence="1" id="KW-0408">Iron</keyword>
<dbReference type="Proteomes" id="UP000292583">
    <property type="component" value="Unassembled WGS sequence"/>
</dbReference>
<feature type="domain" description="Ferrous iron transporter FeoA-like" evidence="2">
    <location>
        <begin position="1"/>
        <end position="73"/>
    </location>
</feature>
<dbReference type="SUPFAM" id="SSF50037">
    <property type="entry name" value="C-terminal domain of transcriptional repressors"/>
    <property type="match status" value="1"/>
</dbReference>
<dbReference type="OrthoDB" id="5340000at2"/>
<comment type="caution">
    <text evidence="3">The sequence shown here is derived from an EMBL/GenBank/DDBJ whole genome shotgun (WGS) entry which is preliminary data.</text>
</comment>
<proteinExistence type="predicted"/>
<dbReference type="InterPro" id="IPR007167">
    <property type="entry name" value="Fe-transptr_FeoA-like"/>
</dbReference>